<evidence type="ECO:0000313" key="2">
    <source>
        <dbReference type="EMBL" id="OHV06025.1"/>
    </source>
</evidence>
<dbReference type="SUPFAM" id="SSF53335">
    <property type="entry name" value="S-adenosyl-L-methionine-dependent methyltransferases"/>
    <property type="match status" value="1"/>
</dbReference>
<sequence length="198" mass="22007">MADRPWNINIHYDRLLDAQVSPTARRVLDVGCGDGFLAARLSRRVPRVTAMDLDAPVLERARARFPALPVDWVHADIMTADLPARGFDAVVSNAALHHLEDTRAALRRLGSLVSPGGVLAVVTFAKPSLREAAWHIPAWIASGVVVRVRGSWQHSAPIKWPPPETLAQLRDHLRATLPGARMRRLLYNRVLITWRAAH</sequence>
<accession>A0A1S1NP65</accession>
<dbReference type="CDD" id="cd02440">
    <property type="entry name" value="AdoMet_MTases"/>
    <property type="match status" value="1"/>
</dbReference>
<keyword evidence="3" id="KW-1185">Reference proteome</keyword>
<keyword evidence="2" id="KW-0489">Methyltransferase</keyword>
<gene>
    <name evidence="2" type="ORF">BKN37_03465</name>
</gene>
<dbReference type="GO" id="GO:0032259">
    <property type="term" value="P:methylation"/>
    <property type="evidence" value="ECO:0007669"/>
    <property type="project" value="UniProtKB-KW"/>
</dbReference>
<reference evidence="2 3" key="1">
    <citation type="submission" date="2016-10" db="EMBL/GenBank/DDBJ databases">
        <title>Genome sequence of Mycobacterium talmonii.</title>
        <authorList>
            <person name="Greninger A.L."/>
            <person name="Elliott B."/>
            <person name="Vasireddy S."/>
            <person name="Vasireddy R."/>
        </authorList>
    </citation>
    <scope>NUCLEOTIDE SEQUENCE [LARGE SCALE GENOMIC DNA]</scope>
    <source>
        <strain evidence="3">NE-TNMC-100812</strain>
    </source>
</reference>
<dbReference type="InterPro" id="IPR029063">
    <property type="entry name" value="SAM-dependent_MTases_sf"/>
</dbReference>
<protein>
    <submittedName>
        <fullName evidence="2">SAM-dependent methyltransferase</fullName>
    </submittedName>
</protein>
<dbReference type="PANTHER" id="PTHR43861">
    <property type="entry name" value="TRANS-ACONITATE 2-METHYLTRANSFERASE-RELATED"/>
    <property type="match status" value="1"/>
</dbReference>
<dbReference type="Proteomes" id="UP000179734">
    <property type="component" value="Unassembled WGS sequence"/>
</dbReference>
<dbReference type="RefSeq" id="WP_071021510.1">
    <property type="nucleotide sequence ID" value="NZ_MLQM01000009.1"/>
</dbReference>
<organism evidence="2 3">
    <name type="scientific">Mycobacterium talmoniae</name>
    <dbReference type="NCBI Taxonomy" id="1858794"/>
    <lineage>
        <taxon>Bacteria</taxon>
        <taxon>Bacillati</taxon>
        <taxon>Actinomycetota</taxon>
        <taxon>Actinomycetes</taxon>
        <taxon>Mycobacteriales</taxon>
        <taxon>Mycobacteriaceae</taxon>
        <taxon>Mycobacterium</taxon>
    </lineage>
</organism>
<dbReference type="InterPro" id="IPR013216">
    <property type="entry name" value="Methyltransf_11"/>
</dbReference>
<evidence type="ECO:0000259" key="1">
    <source>
        <dbReference type="Pfam" id="PF08241"/>
    </source>
</evidence>
<dbReference type="GO" id="GO:0008757">
    <property type="term" value="F:S-adenosylmethionine-dependent methyltransferase activity"/>
    <property type="evidence" value="ECO:0007669"/>
    <property type="project" value="InterPro"/>
</dbReference>
<evidence type="ECO:0000313" key="3">
    <source>
        <dbReference type="Proteomes" id="UP000179734"/>
    </source>
</evidence>
<comment type="caution">
    <text evidence="2">The sequence shown here is derived from an EMBL/GenBank/DDBJ whole genome shotgun (WGS) entry which is preliminary data.</text>
</comment>
<dbReference type="EMBL" id="MLQM01000009">
    <property type="protein sequence ID" value="OHV06025.1"/>
    <property type="molecule type" value="Genomic_DNA"/>
</dbReference>
<feature type="domain" description="Methyltransferase type 11" evidence="1">
    <location>
        <begin position="28"/>
        <end position="120"/>
    </location>
</feature>
<name>A0A1S1NP65_9MYCO</name>
<keyword evidence="2" id="KW-0808">Transferase</keyword>
<dbReference type="PANTHER" id="PTHR43861:SF1">
    <property type="entry name" value="TRANS-ACONITATE 2-METHYLTRANSFERASE"/>
    <property type="match status" value="1"/>
</dbReference>
<dbReference type="Gene3D" id="3.40.50.150">
    <property type="entry name" value="Vaccinia Virus protein VP39"/>
    <property type="match status" value="1"/>
</dbReference>
<dbReference type="Pfam" id="PF08241">
    <property type="entry name" value="Methyltransf_11"/>
    <property type="match status" value="1"/>
</dbReference>
<proteinExistence type="predicted"/>
<dbReference type="AlphaFoldDB" id="A0A1S1NP65"/>